<proteinExistence type="predicted"/>
<evidence type="ECO:0000313" key="1">
    <source>
        <dbReference type="EMBL" id="GAI74131.1"/>
    </source>
</evidence>
<organism evidence="1">
    <name type="scientific">marine sediment metagenome</name>
    <dbReference type="NCBI Taxonomy" id="412755"/>
    <lineage>
        <taxon>unclassified sequences</taxon>
        <taxon>metagenomes</taxon>
        <taxon>ecological metagenomes</taxon>
    </lineage>
</organism>
<gene>
    <name evidence="1" type="ORF">S12H4_23994</name>
</gene>
<dbReference type="InterPro" id="IPR044925">
    <property type="entry name" value="His-Me_finger_sf"/>
</dbReference>
<protein>
    <submittedName>
        <fullName evidence="1">Uncharacterized protein</fullName>
    </submittedName>
</protein>
<dbReference type="SUPFAM" id="SSF54060">
    <property type="entry name" value="His-Me finger endonucleases"/>
    <property type="match status" value="1"/>
</dbReference>
<dbReference type="Pfam" id="PF02945">
    <property type="entry name" value="Endonuclease_7"/>
    <property type="match status" value="1"/>
</dbReference>
<accession>X1S4R7</accession>
<dbReference type="AlphaFoldDB" id="X1S4R7"/>
<sequence>MTTVINRAEYMKEYRKKYYLRNKEKMTEYYKKNKEKLCQTAKEYRKENYERILATKKEYYNKNHDEIILKQRAYLQTEKGKKINRIASWKSKGVISDDFDSLYEKYMNTNNCENCDIELVSGAGLSNKKHLDHDHRTNLFRNVLCGSCNINRRE</sequence>
<dbReference type="InterPro" id="IPR004211">
    <property type="entry name" value="Endonuclease_7"/>
</dbReference>
<name>X1S4R7_9ZZZZ</name>
<dbReference type="InterPro" id="IPR038563">
    <property type="entry name" value="Endonuclease_7_sf"/>
</dbReference>
<dbReference type="EMBL" id="BARW01012888">
    <property type="protein sequence ID" value="GAI74131.1"/>
    <property type="molecule type" value="Genomic_DNA"/>
</dbReference>
<reference evidence="1" key="1">
    <citation type="journal article" date="2014" name="Front. Microbiol.">
        <title>High frequency of phylogenetically diverse reductive dehalogenase-homologous genes in deep subseafloor sedimentary metagenomes.</title>
        <authorList>
            <person name="Kawai M."/>
            <person name="Futagami T."/>
            <person name="Toyoda A."/>
            <person name="Takaki Y."/>
            <person name="Nishi S."/>
            <person name="Hori S."/>
            <person name="Arai W."/>
            <person name="Tsubouchi T."/>
            <person name="Morono Y."/>
            <person name="Uchiyama I."/>
            <person name="Ito T."/>
            <person name="Fujiyama A."/>
            <person name="Inagaki F."/>
            <person name="Takami H."/>
        </authorList>
    </citation>
    <scope>NUCLEOTIDE SEQUENCE</scope>
    <source>
        <strain evidence="1">Expedition CK06-06</strain>
    </source>
</reference>
<comment type="caution">
    <text evidence="1">The sequence shown here is derived from an EMBL/GenBank/DDBJ whole genome shotgun (WGS) entry which is preliminary data.</text>
</comment>
<dbReference type="Gene3D" id="3.40.1800.10">
    <property type="entry name" value="His-Me finger endonucleases"/>
    <property type="match status" value="1"/>
</dbReference>